<accession>A0AAX3UDW0</accession>
<dbReference type="AlphaFoldDB" id="A0AAX3UDW0"/>
<dbReference type="EMBL" id="CP123736">
    <property type="protein sequence ID" value="WGO87035.1"/>
    <property type="molecule type" value="Genomic_DNA"/>
</dbReference>
<evidence type="ECO:0000313" key="4">
    <source>
        <dbReference type="EMBL" id="WGO87035.1"/>
    </source>
</evidence>
<evidence type="ECO:0000313" key="5">
    <source>
        <dbReference type="Proteomes" id="UP000181860"/>
    </source>
</evidence>
<proteinExistence type="predicted"/>
<dbReference type="EMBL" id="CP123735">
    <property type="protein sequence ID" value="WGO85728.1"/>
    <property type="molecule type" value="Genomic_DNA"/>
</dbReference>
<sequence>MNVRYTQDQLKELLANSHKLTENTSLFEGMHIYTILKAKEPGYITKKGYNLIIDEVVLTPNNKDWEEWEKYPENSNKNRFDLDQDNYWVLADANNLAERTVMSTQEILNMELAQKKNNIFVSYSN</sequence>
<reference evidence="2" key="3">
    <citation type="submission" date="2023-04" db="EMBL/GenBank/DDBJ databases">
        <authorList>
            <person name="Wang Y."/>
        </authorList>
    </citation>
    <scope>NUCLEOTIDE SEQUENCE</scope>
    <source>
        <strain evidence="2">ZW18</strain>
        <plasmid evidence="4">unnamed2</plasmid>
    </source>
</reference>
<dbReference type="Proteomes" id="UP001242513">
    <property type="component" value="Plasmid unnamed2"/>
</dbReference>
<keyword evidence="5" id="KW-1185">Reference proteome</keyword>
<geneLocation type="plasmid" evidence="4 6">
    <name>unnamed2</name>
</geneLocation>
<protein>
    <submittedName>
        <fullName evidence="2">Uncharacterized protein</fullName>
    </submittedName>
</protein>
<dbReference type="EMBL" id="CP123735">
    <property type="protein sequence ID" value="WGO85908.1"/>
    <property type="molecule type" value="Genomic_DNA"/>
</dbReference>
<reference evidence="2" key="2">
    <citation type="journal article" date="2022" name="Food Funct.">
        <title>Lactobacillus kefiranofaciens ZW18 from Kefir enhances the anti-tumor effect of anti-programmed cell death 1 (PD-1) immunotherapy by modulating the gut microbiota.</title>
        <authorList>
            <person name="Zhao J."/>
            <person name="Wang Y."/>
            <person name="Wang J."/>
            <person name="Lv M."/>
            <person name="Zhou C."/>
            <person name="Jia L."/>
            <person name="Geng W."/>
        </authorList>
    </citation>
    <scope>NUCLEOTIDE SEQUENCE</scope>
    <source>
        <strain evidence="2">ZW18</strain>
    </source>
</reference>
<evidence type="ECO:0000313" key="6">
    <source>
        <dbReference type="Proteomes" id="UP001242513"/>
    </source>
</evidence>
<evidence type="ECO:0000313" key="2">
    <source>
        <dbReference type="EMBL" id="WGO85728.1"/>
    </source>
</evidence>
<dbReference type="RefSeq" id="WP_013851235.1">
    <property type="nucleotide sequence ID" value="NZ_CP123735.1"/>
</dbReference>
<reference evidence="1 5" key="1">
    <citation type="submission" date="2016-10" db="EMBL/GenBank/DDBJ databases">
        <authorList>
            <person name="Varghese N."/>
            <person name="Submissions S."/>
        </authorList>
    </citation>
    <scope>NUCLEOTIDE SEQUENCE [LARGE SCALE GENOMIC DNA]</scope>
    <source>
        <strain evidence="1 5">ATCC 43761</strain>
    </source>
</reference>
<name>A0AAX3UDW0_9LACO</name>
<dbReference type="Proteomes" id="UP001242513">
    <property type="component" value="Chromosome"/>
</dbReference>
<keyword evidence="4" id="KW-0614">Plasmid</keyword>
<dbReference type="EMBL" id="FMXC01000068">
    <property type="protein sequence ID" value="SDA73384.1"/>
    <property type="molecule type" value="Genomic_DNA"/>
</dbReference>
<evidence type="ECO:0000313" key="3">
    <source>
        <dbReference type="EMBL" id="WGO85908.1"/>
    </source>
</evidence>
<organism evidence="2 6">
    <name type="scientific">Lactobacillus kefiranofaciens</name>
    <dbReference type="NCBI Taxonomy" id="267818"/>
    <lineage>
        <taxon>Bacteria</taxon>
        <taxon>Bacillati</taxon>
        <taxon>Bacillota</taxon>
        <taxon>Bacilli</taxon>
        <taxon>Lactobacillales</taxon>
        <taxon>Lactobacillaceae</taxon>
        <taxon>Lactobacillus</taxon>
    </lineage>
</organism>
<gene>
    <name evidence="2" type="ORF">QEJ78_10535</name>
    <name evidence="3" type="ORF">QEJ78_11505</name>
    <name evidence="4" type="ORF">QEJ78_11955</name>
    <name evidence="1" type="ORF">SAMN02983011_02445</name>
</gene>
<dbReference type="Proteomes" id="UP000181860">
    <property type="component" value="Unassembled WGS sequence"/>
</dbReference>
<evidence type="ECO:0000313" key="1">
    <source>
        <dbReference type="EMBL" id="SDA73384.1"/>
    </source>
</evidence>